<gene>
    <name evidence="1" type="ORF">PMW_168</name>
</gene>
<protein>
    <submittedName>
        <fullName evidence="1">Uncharacterized protein</fullName>
    </submittedName>
</protein>
<proteinExistence type="predicted"/>
<organism evidence="1 2">
    <name type="scientific">Pseudomonas phage phiPMW</name>
    <dbReference type="NCBI Taxonomy" id="1815582"/>
    <lineage>
        <taxon>Viruses</taxon>
        <taxon>Duplodnaviria</taxon>
        <taxon>Heunggongvirae</taxon>
        <taxon>Uroviricota</taxon>
        <taxon>Caudoviricetes</taxon>
        <taxon>Plaisancevirus</taxon>
        <taxon>Plaisancevirus PMW</taxon>
    </lineage>
</organism>
<dbReference type="EMBL" id="KU862660">
    <property type="protein sequence ID" value="ANA49293.1"/>
    <property type="molecule type" value="Genomic_DNA"/>
</dbReference>
<reference evidence="1 2" key="1">
    <citation type="submission" date="2016-03" db="EMBL/GenBank/DDBJ databases">
        <title>Characterization of pf16 and phiPMW: Two novel phages infecting Pseudomonas putida PpG1.</title>
        <authorList>
            <person name="Magill D.J."/>
            <person name="Krylov V.N."/>
            <person name="Allen C.C.R."/>
            <person name="McGrath J.W."/>
            <person name="Quinn J.P."/>
            <person name="Kulakov L.A."/>
        </authorList>
    </citation>
    <scope>NUCLEOTIDE SEQUENCE [LARGE SCALE GENOMIC DNA]</scope>
</reference>
<name>A0A1S5R1L3_9CAUD</name>
<accession>A0A1S5R1L3</accession>
<dbReference type="Proteomes" id="UP000223738">
    <property type="component" value="Segment"/>
</dbReference>
<keyword evidence="2" id="KW-1185">Reference proteome</keyword>
<evidence type="ECO:0000313" key="1">
    <source>
        <dbReference type="EMBL" id="ANA49293.1"/>
    </source>
</evidence>
<evidence type="ECO:0000313" key="2">
    <source>
        <dbReference type="Proteomes" id="UP000223738"/>
    </source>
</evidence>
<sequence length="84" mass="9587">MMKLGSGVITDLDRFVMGPNSDCDVYGEPLEGTAYYDEETKSKWGYTEWQGERFKTQWFDNGRTTIHTGGPCGSMEFDEHGEMM</sequence>